<dbReference type="GO" id="GO:0008324">
    <property type="term" value="F:monoatomic cation transmembrane transporter activity"/>
    <property type="evidence" value="ECO:0007669"/>
    <property type="project" value="InterPro"/>
</dbReference>
<protein>
    <recommendedName>
        <fullName evidence="10">EF-hand domain-containing protein</fullName>
    </recommendedName>
</protein>
<evidence type="ECO:0000256" key="7">
    <source>
        <dbReference type="ARBA" id="ARBA00023136"/>
    </source>
</evidence>
<dbReference type="InterPro" id="IPR018247">
    <property type="entry name" value="EF_Hand_1_Ca_BS"/>
</dbReference>
<proteinExistence type="inferred from homology"/>
<evidence type="ECO:0000256" key="5">
    <source>
        <dbReference type="ARBA" id="ARBA00022837"/>
    </source>
</evidence>
<keyword evidence="4" id="KW-0812">Transmembrane</keyword>
<evidence type="ECO:0000256" key="8">
    <source>
        <dbReference type="SAM" id="MobiDB-lite"/>
    </source>
</evidence>
<feature type="chain" id="PRO_5030957353" description="EF-hand domain-containing protein" evidence="9">
    <location>
        <begin position="27"/>
        <end position="504"/>
    </location>
</feature>
<gene>
    <name evidence="11" type="ORF">LAMO00422_LOCUS10548</name>
</gene>
<sequence>MNLKSWAVSLPLVAGVSLTRTQTSSARCMGTPKLRGSAEMVGISTTCTRSIPMARPMWKPGQELLKFHHVWTSITRKQWRQRGAWGLRKRHATAETLSLTGPENDPRSFPISPQDANHSVHSQAVDPGTNGVRGAFGRWIHTVKDLVIHDDDDDMDIVGSQSDGEAVKKARRVIWFGIVGDIFLTIVKAGMGTLAKSPALIADSLHSLSDIIGHMVTLVCVQIARRPNNEAFPYGFGKFETAGSLGVAFLMIMAGFELIRESISIINSPPAMFVDPILQMAAAFTAFAAVVIKELLYRLTASEGRRQGSPMLSTAAWHHRSDAMSSAVALIGIGGSIMGVRWADPLAGSVVAALVLAIGLQIAWKSARELLDVAVPPETLERLQALVQEASDSGFKSLDADQNNQISLEEWVRVYGSEDGFSAYDRDGNGYIDIREWNANVITVKSVRARKMGPHLMLDVDISVPSGARFKEIQIAQDRMLKHIHESNPRVREIRFQLSTDNSP</sequence>
<dbReference type="PROSITE" id="PS50222">
    <property type="entry name" value="EF_HAND_2"/>
    <property type="match status" value="1"/>
</dbReference>
<feature type="signal peptide" evidence="9">
    <location>
        <begin position="1"/>
        <end position="26"/>
    </location>
</feature>
<evidence type="ECO:0000256" key="1">
    <source>
        <dbReference type="ARBA" id="ARBA00004141"/>
    </source>
</evidence>
<dbReference type="InterPro" id="IPR002524">
    <property type="entry name" value="Cation_efflux"/>
</dbReference>
<evidence type="ECO:0000256" key="6">
    <source>
        <dbReference type="ARBA" id="ARBA00022989"/>
    </source>
</evidence>
<organism evidence="11">
    <name type="scientific">Amorphochlora amoebiformis</name>
    <dbReference type="NCBI Taxonomy" id="1561963"/>
    <lineage>
        <taxon>Eukaryota</taxon>
        <taxon>Sar</taxon>
        <taxon>Rhizaria</taxon>
        <taxon>Cercozoa</taxon>
        <taxon>Chlorarachniophyceae</taxon>
        <taxon>Amorphochlora</taxon>
    </lineage>
</organism>
<dbReference type="AlphaFoldDB" id="A0A7S0DE90"/>
<dbReference type="InterPro" id="IPR036837">
    <property type="entry name" value="Cation_efflux_CTD_sf"/>
</dbReference>
<keyword evidence="9" id="KW-0732">Signal</keyword>
<comment type="similarity">
    <text evidence="2">Belongs to the cation diffusion facilitator (CDF) transporter (TC 2.A.4) family.</text>
</comment>
<dbReference type="PROSITE" id="PS00018">
    <property type="entry name" value="EF_HAND_1"/>
    <property type="match status" value="2"/>
</dbReference>
<dbReference type="FunFam" id="1.20.1510.10:FF:000006">
    <property type="entry name" value="Divalent cation efflux transporter"/>
    <property type="match status" value="1"/>
</dbReference>
<evidence type="ECO:0000259" key="10">
    <source>
        <dbReference type="PROSITE" id="PS50222"/>
    </source>
</evidence>
<evidence type="ECO:0000313" key="11">
    <source>
        <dbReference type="EMBL" id="CAD8450561.1"/>
    </source>
</evidence>
<comment type="subcellular location">
    <subcellularLocation>
        <location evidence="1">Membrane</location>
        <topology evidence="1">Multi-pass membrane protein</topology>
    </subcellularLocation>
</comment>
<keyword evidence="3" id="KW-0813">Transport</keyword>
<keyword evidence="5" id="KW-0106">Calcium</keyword>
<feature type="domain" description="EF-hand" evidence="10">
    <location>
        <begin position="386"/>
        <end position="421"/>
    </location>
</feature>
<dbReference type="GO" id="GO:0005509">
    <property type="term" value="F:calcium ion binding"/>
    <property type="evidence" value="ECO:0007669"/>
    <property type="project" value="InterPro"/>
</dbReference>
<dbReference type="InterPro" id="IPR058533">
    <property type="entry name" value="Cation_efflux_TM"/>
</dbReference>
<dbReference type="SUPFAM" id="SSF160240">
    <property type="entry name" value="Cation efflux protein cytoplasmic domain-like"/>
    <property type="match status" value="1"/>
</dbReference>
<dbReference type="Pfam" id="PF01545">
    <property type="entry name" value="Cation_efflux"/>
    <property type="match status" value="1"/>
</dbReference>
<dbReference type="SUPFAM" id="SSF161111">
    <property type="entry name" value="Cation efflux protein transmembrane domain-like"/>
    <property type="match status" value="1"/>
</dbReference>
<evidence type="ECO:0000256" key="4">
    <source>
        <dbReference type="ARBA" id="ARBA00022692"/>
    </source>
</evidence>
<keyword evidence="6" id="KW-1133">Transmembrane helix</keyword>
<dbReference type="PANTHER" id="PTHR43840">
    <property type="entry name" value="MITOCHONDRIAL METAL TRANSPORTER 1-RELATED"/>
    <property type="match status" value="1"/>
</dbReference>
<accession>A0A7S0DE90</accession>
<dbReference type="InterPro" id="IPR011992">
    <property type="entry name" value="EF-hand-dom_pair"/>
</dbReference>
<dbReference type="Gene3D" id="3.30.70.1350">
    <property type="entry name" value="Cation efflux protein, cytoplasmic domain"/>
    <property type="match status" value="1"/>
</dbReference>
<dbReference type="GO" id="GO:0016020">
    <property type="term" value="C:membrane"/>
    <property type="evidence" value="ECO:0007669"/>
    <property type="project" value="UniProtKB-SubCell"/>
</dbReference>
<keyword evidence="7" id="KW-0472">Membrane</keyword>
<dbReference type="EMBL" id="HBEM01015294">
    <property type="protein sequence ID" value="CAD8450561.1"/>
    <property type="molecule type" value="Transcribed_RNA"/>
</dbReference>
<evidence type="ECO:0000256" key="2">
    <source>
        <dbReference type="ARBA" id="ARBA00008114"/>
    </source>
</evidence>
<dbReference type="InterPro" id="IPR027469">
    <property type="entry name" value="Cation_efflux_TMD_sf"/>
</dbReference>
<evidence type="ECO:0000256" key="3">
    <source>
        <dbReference type="ARBA" id="ARBA00022448"/>
    </source>
</evidence>
<dbReference type="Gene3D" id="1.10.238.10">
    <property type="entry name" value="EF-hand"/>
    <property type="match status" value="1"/>
</dbReference>
<dbReference type="Gene3D" id="1.20.1510.10">
    <property type="entry name" value="Cation efflux protein transmembrane domain"/>
    <property type="match status" value="1"/>
</dbReference>
<dbReference type="SUPFAM" id="SSF47473">
    <property type="entry name" value="EF-hand"/>
    <property type="match status" value="1"/>
</dbReference>
<dbReference type="NCBIfam" id="TIGR01297">
    <property type="entry name" value="CDF"/>
    <property type="match status" value="1"/>
</dbReference>
<dbReference type="InterPro" id="IPR002048">
    <property type="entry name" value="EF_hand_dom"/>
</dbReference>
<dbReference type="PANTHER" id="PTHR43840:SF15">
    <property type="entry name" value="MITOCHONDRIAL METAL TRANSPORTER 1-RELATED"/>
    <property type="match status" value="1"/>
</dbReference>
<dbReference type="InterPro" id="IPR050291">
    <property type="entry name" value="CDF_Transporter"/>
</dbReference>
<feature type="region of interest" description="Disordered" evidence="8">
    <location>
        <begin position="96"/>
        <end position="127"/>
    </location>
</feature>
<reference evidence="11" key="1">
    <citation type="submission" date="2021-01" db="EMBL/GenBank/DDBJ databases">
        <authorList>
            <person name="Corre E."/>
            <person name="Pelletier E."/>
            <person name="Niang G."/>
            <person name="Scheremetjew M."/>
            <person name="Finn R."/>
            <person name="Kale V."/>
            <person name="Holt S."/>
            <person name="Cochrane G."/>
            <person name="Meng A."/>
            <person name="Brown T."/>
            <person name="Cohen L."/>
        </authorList>
    </citation>
    <scope>NUCLEOTIDE SEQUENCE</scope>
    <source>
        <strain evidence="11">CCMP2058</strain>
    </source>
</reference>
<name>A0A7S0DE90_9EUKA</name>
<evidence type="ECO:0000256" key="9">
    <source>
        <dbReference type="SAM" id="SignalP"/>
    </source>
</evidence>
<dbReference type="Pfam" id="PF13202">
    <property type="entry name" value="EF-hand_5"/>
    <property type="match status" value="2"/>
</dbReference>